<dbReference type="InterPro" id="IPR014030">
    <property type="entry name" value="Ketoacyl_synth_N"/>
</dbReference>
<dbReference type="GO" id="GO:0004312">
    <property type="term" value="F:fatty acid synthase activity"/>
    <property type="evidence" value="ECO:0007669"/>
    <property type="project" value="TreeGrafter"/>
</dbReference>
<feature type="domain" description="Carrier" evidence="10">
    <location>
        <begin position="1668"/>
        <end position="1743"/>
    </location>
</feature>
<dbReference type="InterPro" id="IPR015083">
    <property type="entry name" value="NorB/c/GfsB-D-like_docking"/>
</dbReference>
<dbReference type="InterPro" id="IPR055123">
    <property type="entry name" value="SpnB-like_Rossmann"/>
</dbReference>
<dbReference type="InterPro" id="IPR014043">
    <property type="entry name" value="Acyl_transferase_dom"/>
</dbReference>
<dbReference type="Gene3D" id="1.10.1200.10">
    <property type="entry name" value="ACP-like"/>
    <property type="match status" value="1"/>
</dbReference>
<dbReference type="SMART" id="SM00826">
    <property type="entry name" value="PKS_DH"/>
    <property type="match status" value="1"/>
</dbReference>
<sequence>MTSPDTRVVEALRASLTENERLERENARLRARTGEPVAIVGMACRFPGGVGTPEQLWDLLAAGGDGISEFPVNRGWDLEGLFHPDPDHPGTSYVRSGGFLHDADEFDAGFFGISPREALAMDPQQRLMLEISWEALERAGIDPATLRGAPVGVFTGDMYQDYAVGYMDGAAGDPDSVEGHLMTGGANSIVSGRVAYFLGLEGPAVTLDTACSSSLVAVHLATQSLRSGECSLALAGGVTVMAKSAAFVGFSRQRGLAPDGRCKSFAASADGTGWSEGAGVLVLERLSDAVRNRRRIWAVVRGSAVNQDGASNGLTAPSGPAQQRVIRAALANAAVPAATVDVVEAHGTGTALGDPIEAQALLATYGRDRVGEPLWLGSVKSNLGHTQAAAGVAGVIKMVMAMRHGVLPRTLHVDEPTPQVDWASGGVRLLTGQRDWPRADRPRRAGVSSFGVSGTNAHVVLEEAPPAAEPDGGGTDPVIRDAIPLVLSARGRGGLTGQARRLAEFLADRADLDLLDIARALAGTRAALPERTVVVAADRDEAIALLTATEPRPGVITGGGPAVRSRRVFVFPGQGAQWVGMGADLLDSSPVFAERMRECAAALDPLTGWSLLDVLRERRALDAVDVVQPASFAVMVSLAALWRACGVTPDAVVGHSQGEIAAACVAGALSLADAARIVALRSRVIGARLSGRGAMASIAAGPDRVAELLEPLPGVELAAMNGPDASVVSGASAAVDALVAAAEQAGLRTRRLPVDYASHSGDVEAIEAELLDALAGITPRGSTVPFHSTVTGGAVDTAGLDAAYWYRNLRDTVRFAPVVADLAEAGHGVFIEVSTHPVLVPAVEAILEETGALITGTLRRDESGPRQFLAALASLHVRGATVDWTPVLGAAAGPAVDLPTYAFQRERYWLETGAGGHDPAGLGLTGVDHPMLGAMTEIPESGSVVFSSRLSLLTHPWLADHVAGGTVLLPGAGFAELALRAGDELGCELLAELVIEAPLPIPDRGGVQLRLEVTEPGAVGHRGFTVHSRRADAGPATPWTRHASGRLAPENARPDFDLTVWPPRGAEPVEDAATTLYEALAAGGYGYGPVFRGLRAAWTRGDEIFAEVALPADATAEGYGLHPALLDACLHAGFLRGGDDRGLVLPFAWTDVRLYAAGAGAVRLRLAPGGPDTVTLQLADPTGTPVASVESVLARPVAAEALRAASGVTAEQMFRVAWEPTTIRARQATLNAVAVAGPDDLRALAGTDPELLLLDVLGGDRVDAAEVHDAVAHVLATLQAWLAEPALADTRLLAVTHGAVAAEDGGEVADLSAAAVLGLLRSAQAENPGRVVLVDTDDTEESLRVLPDVLAAGDAQVALRKGVCYVPRLARAVTAQRPGPVFPPAGTVLITGGTGALGGMVARHLVREHGVRHLSLVSRRGPDAPGAAALVAELSALGAQVRVAACDVADRAALAAVLDAIPATAPLRGVVHTAGVLDDGVLPALDEQRLATVLRPKVDAAVHLHELTAGRDLDAFVLFSSAAGTLGNPGQGNYAAANGYLDALAWHRHAAGLPATSLAWGWWGRTSEIVEHLGDRELQRIDRLGILAFTQREGMELFDVALRAPDPVLVPAKFDLAAMRANTEPEHVPPLLRGLLRVGRRSVGGSTAASAGRLAEALATAPPEQRPAILLDVVRQEAAAVLGHVSADDFGPETVLFEVGFDSLTSVELRNRLTGLTRLRLPAGFAFEFPTVGMLAEELLRRIDAAATE</sequence>
<dbReference type="PROSITE" id="PS52004">
    <property type="entry name" value="KS3_2"/>
    <property type="match status" value="1"/>
</dbReference>
<dbReference type="Pfam" id="PF08990">
    <property type="entry name" value="Docking"/>
    <property type="match status" value="1"/>
</dbReference>
<evidence type="ECO:0000256" key="2">
    <source>
        <dbReference type="ARBA" id="ARBA00004792"/>
    </source>
</evidence>
<dbReference type="Pfam" id="PF16197">
    <property type="entry name" value="KAsynt_C_assoc"/>
    <property type="match status" value="1"/>
</dbReference>
<evidence type="ECO:0000259" key="12">
    <source>
        <dbReference type="PROSITE" id="PS52019"/>
    </source>
</evidence>
<dbReference type="PROSITE" id="PS50075">
    <property type="entry name" value="CARRIER"/>
    <property type="match status" value="1"/>
</dbReference>
<evidence type="ECO:0000256" key="4">
    <source>
        <dbReference type="ARBA" id="ARBA00022553"/>
    </source>
</evidence>
<dbReference type="InterPro" id="IPR049900">
    <property type="entry name" value="PKS_mFAS_DH"/>
</dbReference>
<evidence type="ECO:0000256" key="8">
    <source>
        <dbReference type="ARBA" id="ARBA00023315"/>
    </source>
</evidence>
<dbReference type="InterPro" id="IPR016039">
    <property type="entry name" value="Thiolase-like"/>
</dbReference>
<dbReference type="InterPro" id="IPR001227">
    <property type="entry name" value="Ac_transferase_dom_sf"/>
</dbReference>
<dbReference type="InterPro" id="IPR014031">
    <property type="entry name" value="Ketoacyl_synth_C"/>
</dbReference>
<dbReference type="Gene3D" id="3.40.47.10">
    <property type="match status" value="1"/>
</dbReference>
<keyword evidence="3" id="KW-0596">Phosphopantetheine</keyword>
<dbReference type="Pfam" id="PF00698">
    <property type="entry name" value="Acyl_transf_1"/>
    <property type="match status" value="1"/>
</dbReference>
<dbReference type="Pfam" id="PF00550">
    <property type="entry name" value="PP-binding"/>
    <property type="match status" value="1"/>
</dbReference>
<keyword evidence="8" id="KW-0012">Acyltransferase</keyword>
<dbReference type="InterPro" id="IPR018201">
    <property type="entry name" value="Ketoacyl_synth_AS"/>
</dbReference>
<dbReference type="GO" id="GO:0033068">
    <property type="term" value="P:macrolide biosynthetic process"/>
    <property type="evidence" value="ECO:0007669"/>
    <property type="project" value="UniProtKB-ARBA"/>
</dbReference>
<dbReference type="InterPro" id="IPR036291">
    <property type="entry name" value="NAD(P)-bd_dom_sf"/>
</dbReference>
<keyword evidence="5 13" id="KW-0808">Transferase</keyword>
<dbReference type="SMART" id="SM00825">
    <property type="entry name" value="PKS_KS"/>
    <property type="match status" value="1"/>
</dbReference>
<reference evidence="13 14" key="1">
    <citation type="submission" date="2019-06" db="EMBL/GenBank/DDBJ databases">
        <title>Sequencing the genomes of 1000 actinobacteria strains.</title>
        <authorList>
            <person name="Klenk H.-P."/>
        </authorList>
    </citation>
    <scope>NUCLEOTIDE SEQUENCE [LARGE SCALE GENOMIC DNA]</scope>
    <source>
        <strain evidence="13 14">DSM 43866</strain>
    </source>
</reference>
<evidence type="ECO:0000313" key="13">
    <source>
        <dbReference type="EMBL" id="TWG21209.1"/>
    </source>
</evidence>
<dbReference type="InterPro" id="IPR036736">
    <property type="entry name" value="ACP-like_sf"/>
</dbReference>
<dbReference type="InterPro" id="IPR050091">
    <property type="entry name" value="PKS_NRPS_Biosynth_Enz"/>
</dbReference>
<dbReference type="GO" id="GO:0031177">
    <property type="term" value="F:phosphopantetheine binding"/>
    <property type="evidence" value="ECO:0007669"/>
    <property type="project" value="InterPro"/>
</dbReference>
<dbReference type="Pfam" id="PF02801">
    <property type="entry name" value="Ketoacyl-synt_C"/>
    <property type="match status" value="1"/>
</dbReference>
<comment type="cofactor">
    <cofactor evidence="1">
        <name>pantetheine 4'-phosphate</name>
        <dbReference type="ChEBI" id="CHEBI:47942"/>
    </cofactor>
</comment>
<evidence type="ECO:0000256" key="6">
    <source>
        <dbReference type="ARBA" id="ARBA00023194"/>
    </source>
</evidence>
<dbReference type="Proteomes" id="UP000320239">
    <property type="component" value="Unassembled WGS sequence"/>
</dbReference>
<dbReference type="InterPro" id="IPR042104">
    <property type="entry name" value="PKS_dehydratase_sf"/>
</dbReference>
<comment type="pathway">
    <text evidence="2">Antibiotic biosynthesis.</text>
</comment>
<dbReference type="InterPro" id="IPR013968">
    <property type="entry name" value="PKS_KR"/>
</dbReference>
<evidence type="ECO:0000256" key="9">
    <source>
        <dbReference type="PROSITE-ProRule" id="PRU01363"/>
    </source>
</evidence>
<dbReference type="InterPro" id="IPR057326">
    <property type="entry name" value="KR_dom"/>
</dbReference>
<dbReference type="Gene3D" id="3.40.366.10">
    <property type="entry name" value="Malonyl-Coenzyme A Acyl Carrier Protein, domain 2"/>
    <property type="match status" value="1"/>
</dbReference>
<dbReference type="Pfam" id="PF08659">
    <property type="entry name" value="KR"/>
    <property type="match status" value="1"/>
</dbReference>
<dbReference type="InterPro" id="IPR020806">
    <property type="entry name" value="PKS_PP-bd"/>
</dbReference>
<keyword evidence="14" id="KW-1185">Reference proteome</keyword>
<comment type="caution">
    <text evidence="13">The sequence shown here is derived from an EMBL/GenBank/DDBJ whole genome shotgun (WGS) entry which is preliminary data.</text>
</comment>
<dbReference type="CDD" id="cd08956">
    <property type="entry name" value="KR_3_FAS_SDR_x"/>
    <property type="match status" value="1"/>
</dbReference>
<dbReference type="FunFam" id="3.40.366.10:FF:000002">
    <property type="entry name" value="Probable polyketide synthase 2"/>
    <property type="match status" value="1"/>
</dbReference>
<dbReference type="FunFam" id="3.40.47.10:FF:000019">
    <property type="entry name" value="Polyketide synthase type I"/>
    <property type="match status" value="1"/>
</dbReference>
<dbReference type="SMART" id="SM00822">
    <property type="entry name" value="PKS_KR"/>
    <property type="match status" value="1"/>
</dbReference>
<dbReference type="PROSITE" id="PS00606">
    <property type="entry name" value="KS3_1"/>
    <property type="match status" value="1"/>
</dbReference>
<dbReference type="PANTHER" id="PTHR43775">
    <property type="entry name" value="FATTY ACID SYNTHASE"/>
    <property type="match status" value="1"/>
</dbReference>
<keyword evidence="6" id="KW-0045">Antibiotic biosynthesis</keyword>
<dbReference type="SMART" id="SM00827">
    <property type="entry name" value="PKS_AT"/>
    <property type="match status" value="1"/>
</dbReference>
<dbReference type="Pfam" id="PF14765">
    <property type="entry name" value="PS-DH"/>
    <property type="match status" value="1"/>
</dbReference>
<dbReference type="InterPro" id="IPR049552">
    <property type="entry name" value="PKS_DH_N"/>
</dbReference>
<evidence type="ECO:0000256" key="1">
    <source>
        <dbReference type="ARBA" id="ARBA00001957"/>
    </source>
</evidence>
<evidence type="ECO:0000256" key="3">
    <source>
        <dbReference type="ARBA" id="ARBA00022450"/>
    </source>
</evidence>
<dbReference type="CDD" id="cd00833">
    <property type="entry name" value="PKS"/>
    <property type="match status" value="1"/>
</dbReference>
<feature type="active site" description="Proton donor; for dehydratase activity" evidence="9">
    <location>
        <position position="1127"/>
    </location>
</feature>
<feature type="domain" description="PKS/mFAS DH" evidence="12">
    <location>
        <begin position="929"/>
        <end position="1203"/>
    </location>
</feature>
<dbReference type="SUPFAM" id="SSF51735">
    <property type="entry name" value="NAD(P)-binding Rossmann-fold domains"/>
    <property type="match status" value="2"/>
</dbReference>
<dbReference type="PANTHER" id="PTHR43775:SF51">
    <property type="entry name" value="INACTIVE PHENOLPHTHIOCEROL SYNTHESIS POLYKETIDE SYNTHASE TYPE I PKS1-RELATED"/>
    <property type="match status" value="1"/>
</dbReference>
<dbReference type="GO" id="GO:0006633">
    <property type="term" value="P:fatty acid biosynthetic process"/>
    <property type="evidence" value="ECO:0007669"/>
    <property type="project" value="InterPro"/>
</dbReference>
<feature type="region of interest" description="N-terminal hotdog fold" evidence="9">
    <location>
        <begin position="929"/>
        <end position="1054"/>
    </location>
</feature>
<keyword evidence="4" id="KW-0597">Phosphoprotein</keyword>
<dbReference type="Gene3D" id="3.40.50.720">
    <property type="entry name" value="NAD(P)-binding Rossmann-like Domain"/>
    <property type="match status" value="1"/>
</dbReference>
<dbReference type="Pfam" id="PF22953">
    <property type="entry name" value="SpnB_Rossmann"/>
    <property type="match status" value="1"/>
</dbReference>
<accession>A0A561WBH6</accession>
<dbReference type="Pfam" id="PF21089">
    <property type="entry name" value="PKS_DH_N"/>
    <property type="match status" value="1"/>
</dbReference>
<dbReference type="EMBL" id="VIWY01000003">
    <property type="protein sequence ID" value="TWG21209.1"/>
    <property type="molecule type" value="Genomic_DNA"/>
</dbReference>
<name>A0A561WBH6_ACTTI</name>
<dbReference type="SUPFAM" id="SSF52151">
    <property type="entry name" value="FabD/lysophospholipase-like"/>
    <property type="match status" value="1"/>
</dbReference>
<evidence type="ECO:0000313" key="14">
    <source>
        <dbReference type="Proteomes" id="UP000320239"/>
    </source>
</evidence>
<proteinExistence type="predicted"/>
<dbReference type="InterPro" id="IPR049551">
    <property type="entry name" value="PKS_DH_C"/>
</dbReference>
<dbReference type="SUPFAM" id="SSF53901">
    <property type="entry name" value="Thiolase-like"/>
    <property type="match status" value="1"/>
</dbReference>
<protein>
    <submittedName>
        <fullName evidence="13">Acyl transferase domain-containing protein</fullName>
    </submittedName>
</protein>
<dbReference type="SMART" id="SM00823">
    <property type="entry name" value="PKS_PP"/>
    <property type="match status" value="1"/>
</dbReference>
<keyword evidence="7" id="KW-0511">Multifunctional enzyme</keyword>
<feature type="active site" description="Proton acceptor; for dehydratase activity" evidence="9">
    <location>
        <position position="961"/>
    </location>
</feature>
<dbReference type="InterPro" id="IPR032821">
    <property type="entry name" value="PKS_assoc"/>
</dbReference>
<dbReference type="InterPro" id="IPR020841">
    <property type="entry name" value="PKS_Beta-ketoAc_synthase_dom"/>
</dbReference>
<dbReference type="InterPro" id="IPR016035">
    <property type="entry name" value="Acyl_Trfase/lysoPLipase"/>
</dbReference>
<dbReference type="InterPro" id="IPR006162">
    <property type="entry name" value="Ppantetheine_attach_site"/>
</dbReference>
<evidence type="ECO:0000259" key="11">
    <source>
        <dbReference type="PROSITE" id="PS52004"/>
    </source>
</evidence>
<dbReference type="InterPro" id="IPR009081">
    <property type="entry name" value="PP-bd_ACP"/>
</dbReference>
<dbReference type="InterPro" id="IPR020807">
    <property type="entry name" value="PKS_DH"/>
</dbReference>
<feature type="domain" description="Ketosynthase family 3 (KS3)" evidence="11">
    <location>
        <begin position="34"/>
        <end position="463"/>
    </location>
</feature>
<gene>
    <name evidence="13" type="ORF">FHX34_103739</name>
</gene>
<feature type="region of interest" description="C-terminal hotdog fold" evidence="9">
    <location>
        <begin position="1068"/>
        <end position="1203"/>
    </location>
</feature>
<evidence type="ECO:0000256" key="7">
    <source>
        <dbReference type="ARBA" id="ARBA00023268"/>
    </source>
</evidence>
<dbReference type="Pfam" id="PF00109">
    <property type="entry name" value="ketoacyl-synt"/>
    <property type="match status" value="1"/>
</dbReference>
<dbReference type="Gene3D" id="3.30.70.3290">
    <property type="match status" value="1"/>
</dbReference>
<dbReference type="InterPro" id="IPR016036">
    <property type="entry name" value="Malonyl_transacylase_ACP-bd"/>
</dbReference>
<dbReference type="SUPFAM" id="SSF55048">
    <property type="entry name" value="Probable ACP-binding domain of malonyl-CoA ACP transacylase"/>
    <property type="match status" value="1"/>
</dbReference>
<dbReference type="GO" id="GO:0004315">
    <property type="term" value="F:3-oxoacyl-[acyl-carrier-protein] synthase activity"/>
    <property type="evidence" value="ECO:0007669"/>
    <property type="project" value="InterPro"/>
</dbReference>
<dbReference type="PROSITE" id="PS52019">
    <property type="entry name" value="PKS_MFAS_DH"/>
    <property type="match status" value="1"/>
</dbReference>
<evidence type="ECO:0000256" key="5">
    <source>
        <dbReference type="ARBA" id="ARBA00022679"/>
    </source>
</evidence>
<evidence type="ECO:0000259" key="10">
    <source>
        <dbReference type="PROSITE" id="PS50075"/>
    </source>
</evidence>
<dbReference type="Gene3D" id="3.10.129.110">
    <property type="entry name" value="Polyketide synthase dehydratase"/>
    <property type="match status" value="1"/>
</dbReference>
<dbReference type="SUPFAM" id="SSF47336">
    <property type="entry name" value="ACP-like"/>
    <property type="match status" value="1"/>
</dbReference>
<dbReference type="PROSITE" id="PS00012">
    <property type="entry name" value="PHOSPHOPANTETHEINE"/>
    <property type="match status" value="1"/>
</dbReference>
<organism evidence="13 14">
    <name type="scientific">Actinoplanes teichomyceticus</name>
    <dbReference type="NCBI Taxonomy" id="1867"/>
    <lineage>
        <taxon>Bacteria</taxon>
        <taxon>Bacillati</taxon>
        <taxon>Actinomycetota</taxon>
        <taxon>Actinomycetes</taxon>
        <taxon>Micromonosporales</taxon>
        <taxon>Micromonosporaceae</taxon>
        <taxon>Actinoplanes</taxon>
    </lineage>
</organism>